<dbReference type="InterPro" id="IPR000873">
    <property type="entry name" value="AMP-dep_synth/lig_dom"/>
</dbReference>
<evidence type="ECO:0000256" key="2">
    <source>
        <dbReference type="SAM" id="MobiDB-lite"/>
    </source>
</evidence>
<dbReference type="PANTHER" id="PTHR45527">
    <property type="entry name" value="NONRIBOSOMAL PEPTIDE SYNTHETASE"/>
    <property type="match status" value="1"/>
</dbReference>
<keyword evidence="1" id="KW-0040">ANK repeat</keyword>
<feature type="domain" description="AMP-dependent synthetase/ligase" evidence="3">
    <location>
        <begin position="38"/>
        <end position="413"/>
    </location>
</feature>
<dbReference type="PROSITE" id="PS00012">
    <property type="entry name" value="PHOSPHOPANTETHEINE"/>
    <property type="match status" value="1"/>
</dbReference>
<dbReference type="GO" id="GO:0005737">
    <property type="term" value="C:cytoplasm"/>
    <property type="evidence" value="ECO:0007669"/>
    <property type="project" value="TreeGrafter"/>
</dbReference>
<dbReference type="Gene3D" id="3.40.50.12780">
    <property type="entry name" value="N-terminal domain of ligase-like"/>
    <property type="match status" value="1"/>
</dbReference>
<keyword evidence="5" id="KW-1185">Reference proteome</keyword>
<dbReference type="PROSITE" id="PS50088">
    <property type="entry name" value="ANK_REPEAT"/>
    <property type="match status" value="2"/>
</dbReference>
<proteinExistence type="predicted"/>
<dbReference type="InterPro" id="IPR042099">
    <property type="entry name" value="ANL_N_sf"/>
</dbReference>
<dbReference type="GO" id="GO:0044550">
    <property type="term" value="P:secondary metabolite biosynthetic process"/>
    <property type="evidence" value="ECO:0007669"/>
    <property type="project" value="TreeGrafter"/>
</dbReference>
<dbReference type="InterPro" id="IPR002110">
    <property type="entry name" value="Ankyrin_rpt"/>
</dbReference>
<dbReference type="InterPro" id="IPR045851">
    <property type="entry name" value="AMP-bd_C_sf"/>
</dbReference>
<dbReference type="PROSITE" id="PS50297">
    <property type="entry name" value="ANK_REP_REGION"/>
    <property type="match status" value="2"/>
</dbReference>
<dbReference type="Pfam" id="PF00501">
    <property type="entry name" value="AMP-binding"/>
    <property type="match status" value="1"/>
</dbReference>
<comment type="caution">
    <text evidence="4">The sequence shown here is derived from an EMBL/GenBank/DDBJ whole genome shotgun (WGS) entry which is preliminary data.</text>
</comment>
<dbReference type="AlphaFoldDB" id="A0A1Z5KHL9"/>
<dbReference type="Pfam" id="PF13637">
    <property type="entry name" value="Ank_4"/>
    <property type="match status" value="1"/>
</dbReference>
<feature type="repeat" description="ANK" evidence="1">
    <location>
        <begin position="897"/>
        <end position="923"/>
    </location>
</feature>
<dbReference type="SUPFAM" id="SSF48403">
    <property type="entry name" value="Ankyrin repeat"/>
    <property type="match status" value="1"/>
</dbReference>
<dbReference type="OrthoDB" id="75981at2759"/>
<dbReference type="InterPro" id="IPR036770">
    <property type="entry name" value="Ankyrin_rpt-contain_sf"/>
</dbReference>
<evidence type="ECO:0000313" key="5">
    <source>
        <dbReference type="Proteomes" id="UP000198406"/>
    </source>
</evidence>
<dbReference type="GO" id="GO:0043041">
    <property type="term" value="P:amino acid activation for nonribosomal peptide biosynthetic process"/>
    <property type="evidence" value="ECO:0007669"/>
    <property type="project" value="TreeGrafter"/>
</dbReference>
<dbReference type="Pfam" id="PF12796">
    <property type="entry name" value="Ank_2"/>
    <property type="match status" value="1"/>
</dbReference>
<dbReference type="PROSITE" id="PS00455">
    <property type="entry name" value="AMP_BINDING"/>
    <property type="match status" value="1"/>
</dbReference>
<dbReference type="GO" id="GO:0031177">
    <property type="term" value="F:phosphopantetheine binding"/>
    <property type="evidence" value="ECO:0007669"/>
    <property type="project" value="TreeGrafter"/>
</dbReference>
<name>A0A1Z5KHL9_FISSO</name>
<dbReference type="Proteomes" id="UP000198406">
    <property type="component" value="Unassembled WGS sequence"/>
</dbReference>
<sequence length="976" mass="108069">MKSLESSYALVWEASCHGCSYYSPELLHCLSDDNTTTKNTLSYSHMYAWVSHLSRQIHAACLENTPENTAFRQYPVVVSIPQGPLLPIVIAAVHAANRLLTASAILVPCDLTTSTTQSTILQSIRPTLILVANETDASIVQQQLDRFSEESSSHVRNYRPDIPVWQASKPRIVHVLHEWMIPFQTMVRQQIQQFTKAPPFQHFHEQIHAYDPVHDTAPSERLSHIVFTSGTSGTPKGCCSSIQALQHYIQCKNQRHQVDSKSYVALASPLPFDPCLGDILATWTAGATLVLLSSHKSFWPVTHILCTPTWWNHYGWSNAAWQVIALGGEAIPPKMRSGTEWPLYATYGVTEACVYQTMGPVGTADSKNHVGTPFPGMQLAIVSETDSWELLPPTSVGEIVLSGTLVDRLSGYWNNTDAANPKFIQHQQVYYYRTGDRGYFDGATNDWVVMGRIQGQEGMVKYQGVRVEVSEIESALLQAVGVVHDCIVVANKDDEDTSTAHTLVAYLVLEERCRRELLLSHSKPALLCSSGPLLSLLHGRCQQGARVIPTVFVIVPSLPMSPTGKRTTVGLPEVWVPMDSPESQMQLSEYGLPVGRWLAESLQECLNLTHHRSVLTVAATFGTLGGDSLAATRVVRALYAHHASVDNTRFLGGDYGTLPGDAFAPVHLLRARSLGAYVDFLLSQGIGTDKKNNSPPKDSATFKQDENASRTSIPANGNASSAAIWYDALLQALQQGQCEITSALLQLGAPTQDPTIMTTTGKRARLGNVSSRNERRKHFQSTPLHVACVKGRYSMVSSLIQKGARWNIPDASGLYPLHLVACSRTDDTTEEERWQCLECLLAAGAPLTIKDGNQQSLLHAAARAGHTFLLQQLLTLWRNTSVRGSSLEDRLQWRDVWSRTAVHWAVLNGHCEALQVLLEAGCDPQPLLPNKQKRSSVALETPLEMNDRLYRHDNPELHQQTQRLLQEAMERREQYK</sequence>
<dbReference type="Gene3D" id="3.30.300.30">
    <property type="match status" value="1"/>
</dbReference>
<dbReference type="PANTHER" id="PTHR45527:SF1">
    <property type="entry name" value="FATTY ACID SYNTHASE"/>
    <property type="match status" value="1"/>
</dbReference>
<dbReference type="SMART" id="SM00248">
    <property type="entry name" value="ANK"/>
    <property type="match status" value="6"/>
</dbReference>
<dbReference type="SUPFAM" id="SSF56801">
    <property type="entry name" value="Acetyl-CoA synthetase-like"/>
    <property type="match status" value="1"/>
</dbReference>
<reference evidence="4 5" key="1">
    <citation type="journal article" date="2015" name="Plant Cell">
        <title>Oil accumulation by the oleaginous diatom Fistulifera solaris as revealed by the genome and transcriptome.</title>
        <authorList>
            <person name="Tanaka T."/>
            <person name="Maeda Y."/>
            <person name="Veluchamy A."/>
            <person name="Tanaka M."/>
            <person name="Abida H."/>
            <person name="Marechal E."/>
            <person name="Bowler C."/>
            <person name="Muto M."/>
            <person name="Sunaga Y."/>
            <person name="Tanaka M."/>
            <person name="Yoshino T."/>
            <person name="Taniguchi T."/>
            <person name="Fukuda Y."/>
            <person name="Nemoto M."/>
            <person name="Matsumoto M."/>
            <person name="Wong P.S."/>
            <person name="Aburatani S."/>
            <person name="Fujibuchi W."/>
        </authorList>
    </citation>
    <scope>NUCLEOTIDE SEQUENCE [LARGE SCALE GENOMIC DNA]</scope>
    <source>
        <strain evidence="4 5">JPCC DA0580</strain>
    </source>
</reference>
<dbReference type="InParanoid" id="A0A1Z5KHL9"/>
<evidence type="ECO:0000259" key="3">
    <source>
        <dbReference type="Pfam" id="PF00501"/>
    </source>
</evidence>
<feature type="repeat" description="ANK" evidence="1">
    <location>
        <begin position="779"/>
        <end position="811"/>
    </location>
</feature>
<evidence type="ECO:0000256" key="1">
    <source>
        <dbReference type="PROSITE-ProRule" id="PRU00023"/>
    </source>
</evidence>
<evidence type="ECO:0000313" key="4">
    <source>
        <dbReference type="EMBL" id="GAX25531.1"/>
    </source>
</evidence>
<accession>A0A1Z5KHL9</accession>
<organism evidence="4 5">
    <name type="scientific">Fistulifera solaris</name>
    <name type="common">Oleaginous diatom</name>
    <dbReference type="NCBI Taxonomy" id="1519565"/>
    <lineage>
        <taxon>Eukaryota</taxon>
        <taxon>Sar</taxon>
        <taxon>Stramenopiles</taxon>
        <taxon>Ochrophyta</taxon>
        <taxon>Bacillariophyta</taxon>
        <taxon>Bacillariophyceae</taxon>
        <taxon>Bacillariophycidae</taxon>
        <taxon>Naviculales</taxon>
        <taxon>Naviculaceae</taxon>
        <taxon>Fistulifera</taxon>
    </lineage>
</organism>
<dbReference type="InterPro" id="IPR006162">
    <property type="entry name" value="Ppantetheine_attach_site"/>
</dbReference>
<dbReference type="EMBL" id="BDSP01000227">
    <property type="protein sequence ID" value="GAX25531.1"/>
    <property type="molecule type" value="Genomic_DNA"/>
</dbReference>
<dbReference type="InterPro" id="IPR020845">
    <property type="entry name" value="AMP-binding_CS"/>
</dbReference>
<gene>
    <name evidence="4" type="ORF">FisN_15Hh150</name>
</gene>
<dbReference type="Gene3D" id="1.25.40.20">
    <property type="entry name" value="Ankyrin repeat-containing domain"/>
    <property type="match status" value="1"/>
</dbReference>
<protein>
    <recommendedName>
        <fullName evidence="3">AMP-dependent synthetase/ligase domain-containing protein</fullName>
    </recommendedName>
</protein>
<feature type="region of interest" description="Disordered" evidence="2">
    <location>
        <begin position="688"/>
        <end position="714"/>
    </location>
</feature>